<keyword evidence="8" id="KW-1185">Reference proteome</keyword>
<dbReference type="InterPro" id="IPR015300">
    <property type="entry name" value="DNA-bd_pseudobarrel_sf"/>
</dbReference>
<evidence type="ECO:0000256" key="2">
    <source>
        <dbReference type="ARBA" id="ARBA00023015"/>
    </source>
</evidence>
<dbReference type="PANTHER" id="PTHR31384">
    <property type="entry name" value="AUXIN RESPONSE FACTOR 4-RELATED"/>
    <property type="match status" value="1"/>
</dbReference>
<dbReference type="Gene3D" id="2.40.330.10">
    <property type="entry name" value="DNA-binding pseudobarrel domain"/>
    <property type="match status" value="1"/>
</dbReference>
<keyword evidence="2" id="KW-0805">Transcription regulation</keyword>
<dbReference type="GO" id="GO:0006355">
    <property type="term" value="P:regulation of DNA-templated transcription"/>
    <property type="evidence" value="ECO:0007669"/>
    <property type="project" value="InterPro"/>
</dbReference>
<evidence type="ECO:0000259" key="6">
    <source>
        <dbReference type="PROSITE" id="PS50863"/>
    </source>
</evidence>
<dbReference type="InterPro" id="IPR044835">
    <property type="entry name" value="ARF_plant"/>
</dbReference>
<feature type="domain" description="TF-B3" evidence="6">
    <location>
        <begin position="1"/>
        <end position="59"/>
    </location>
</feature>
<evidence type="ECO:0000256" key="3">
    <source>
        <dbReference type="ARBA" id="ARBA00023125"/>
    </source>
</evidence>
<dbReference type="EMBL" id="JAJJMB010002020">
    <property type="protein sequence ID" value="KAI3954003.1"/>
    <property type="molecule type" value="Genomic_DNA"/>
</dbReference>
<keyword evidence="4" id="KW-0804">Transcription</keyword>
<proteinExistence type="predicted"/>
<dbReference type="PROSITE" id="PS50863">
    <property type="entry name" value="B3"/>
    <property type="match status" value="1"/>
</dbReference>
<dbReference type="AlphaFoldDB" id="A0AAD4TEU6"/>
<comment type="caution">
    <text evidence="7">The sequence shown here is derived from an EMBL/GenBank/DDBJ whole genome shotgun (WGS) entry which is preliminary data.</text>
</comment>
<protein>
    <recommendedName>
        <fullName evidence="6">TF-B3 domain-containing protein</fullName>
    </recommendedName>
</protein>
<dbReference type="InterPro" id="IPR003340">
    <property type="entry name" value="B3_DNA-bd"/>
</dbReference>
<keyword evidence="5" id="KW-0539">Nucleus</keyword>
<organism evidence="7 8">
    <name type="scientific">Papaver atlanticum</name>
    <dbReference type="NCBI Taxonomy" id="357466"/>
    <lineage>
        <taxon>Eukaryota</taxon>
        <taxon>Viridiplantae</taxon>
        <taxon>Streptophyta</taxon>
        <taxon>Embryophyta</taxon>
        <taxon>Tracheophyta</taxon>
        <taxon>Spermatophyta</taxon>
        <taxon>Magnoliopsida</taxon>
        <taxon>Ranunculales</taxon>
        <taxon>Papaveraceae</taxon>
        <taxon>Papaveroideae</taxon>
        <taxon>Papaver</taxon>
    </lineage>
</organism>
<accession>A0AAD4TEU6</accession>
<evidence type="ECO:0000313" key="7">
    <source>
        <dbReference type="EMBL" id="KAI3954003.1"/>
    </source>
</evidence>
<feature type="non-terminal residue" evidence="7">
    <location>
        <position position="1"/>
    </location>
</feature>
<keyword evidence="3" id="KW-0238">DNA-binding</keyword>
<evidence type="ECO:0000256" key="4">
    <source>
        <dbReference type="ARBA" id="ARBA00023163"/>
    </source>
</evidence>
<evidence type="ECO:0000313" key="8">
    <source>
        <dbReference type="Proteomes" id="UP001202328"/>
    </source>
</evidence>
<dbReference type="PANTHER" id="PTHR31384:SF102">
    <property type="entry name" value="AUXIN RESPONSE FACTOR 4"/>
    <property type="match status" value="1"/>
</dbReference>
<dbReference type="GO" id="GO:0005634">
    <property type="term" value="C:nucleus"/>
    <property type="evidence" value="ECO:0007669"/>
    <property type="project" value="UniProtKB-SubCell"/>
</dbReference>
<dbReference type="Proteomes" id="UP001202328">
    <property type="component" value="Unassembled WGS sequence"/>
</dbReference>
<sequence>RKELDIFNAIKFGAGQPRCHLLTTGWSIFVLQKNLVWGDAILFLRGENGELRLGIRRAGRPRNITHYSILADHIMNLNDLSPVANAVSTKSMFRVFHGPRLRRIISSKDLLSFLSYISTLKVYHKPGSTIRLHIWKILFRHRFDTSMCVMTKTHVAVQTLSDVNPDIIIGVSE</sequence>
<evidence type="ECO:0000256" key="5">
    <source>
        <dbReference type="ARBA" id="ARBA00023242"/>
    </source>
</evidence>
<comment type="subcellular location">
    <subcellularLocation>
        <location evidence="1">Nucleus</location>
    </subcellularLocation>
</comment>
<name>A0AAD4TEU6_9MAGN</name>
<dbReference type="GO" id="GO:0009725">
    <property type="term" value="P:response to hormone"/>
    <property type="evidence" value="ECO:0007669"/>
    <property type="project" value="InterPro"/>
</dbReference>
<dbReference type="SUPFAM" id="SSF101936">
    <property type="entry name" value="DNA-binding pseudobarrel domain"/>
    <property type="match status" value="1"/>
</dbReference>
<reference evidence="7" key="1">
    <citation type="submission" date="2022-04" db="EMBL/GenBank/DDBJ databases">
        <title>A functionally conserved STORR gene fusion in Papaver species that diverged 16.8 million years ago.</title>
        <authorList>
            <person name="Catania T."/>
        </authorList>
    </citation>
    <scope>NUCLEOTIDE SEQUENCE</scope>
    <source>
        <strain evidence="7">S-188037</strain>
    </source>
</reference>
<gene>
    <name evidence="7" type="ORF">MKW98_017827</name>
</gene>
<evidence type="ECO:0000256" key="1">
    <source>
        <dbReference type="ARBA" id="ARBA00004123"/>
    </source>
</evidence>
<dbReference type="GO" id="GO:0003677">
    <property type="term" value="F:DNA binding"/>
    <property type="evidence" value="ECO:0007669"/>
    <property type="project" value="UniProtKB-KW"/>
</dbReference>